<keyword evidence="3" id="KW-1185">Reference proteome</keyword>
<dbReference type="InterPro" id="IPR029062">
    <property type="entry name" value="Class_I_gatase-like"/>
</dbReference>
<gene>
    <name evidence="2" type="ORF">MYCFIDRAFT_65618</name>
</gene>
<dbReference type="Proteomes" id="UP000016932">
    <property type="component" value="Unassembled WGS sequence"/>
</dbReference>
<dbReference type="AlphaFoldDB" id="M2Z050"/>
<feature type="domain" description="Glutamine amidotransferase" evidence="1">
    <location>
        <begin position="69"/>
        <end position="212"/>
    </location>
</feature>
<dbReference type="eggNOG" id="KOG3179">
    <property type="taxonomic scope" value="Eukaryota"/>
</dbReference>
<dbReference type="KEGG" id="pfj:MYCFIDRAFT_65618"/>
<reference evidence="2 3" key="1">
    <citation type="journal article" date="2012" name="PLoS Pathog.">
        <title>Diverse lifestyles and strategies of plant pathogenesis encoded in the genomes of eighteen Dothideomycetes fungi.</title>
        <authorList>
            <person name="Ohm R.A."/>
            <person name="Feau N."/>
            <person name="Henrissat B."/>
            <person name="Schoch C.L."/>
            <person name="Horwitz B.A."/>
            <person name="Barry K.W."/>
            <person name="Condon B.J."/>
            <person name="Copeland A.C."/>
            <person name="Dhillon B."/>
            <person name="Glaser F."/>
            <person name="Hesse C.N."/>
            <person name="Kosti I."/>
            <person name="LaButti K."/>
            <person name="Lindquist E.A."/>
            <person name="Lucas S."/>
            <person name="Salamov A.A."/>
            <person name="Bradshaw R.E."/>
            <person name="Ciuffetti L."/>
            <person name="Hamelin R.C."/>
            <person name="Kema G.H.J."/>
            <person name="Lawrence C."/>
            <person name="Scott J.A."/>
            <person name="Spatafora J.W."/>
            <person name="Turgeon B.G."/>
            <person name="de Wit P.J.G.M."/>
            <person name="Zhong S."/>
            <person name="Goodwin S.B."/>
            <person name="Grigoriev I.V."/>
        </authorList>
    </citation>
    <scope>NUCLEOTIDE SEQUENCE [LARGE SCALE GENOMIC DNA]</scope>
    <source>
        <strain evidence="2 3">CIRAD86</strain>
    </source>
</reference>
<dbReference type="VEuPathDB" id="FungiDB:MYCFIDRAFT_65618"/>
<dbReference type="GeneID" id="19340868"/>
<evidence type="ECO:0000313" key="2">
    <source>
        <dbReference type="EMBL" id="EME83225.1"/>
    </source>
</evidence>
<dbReference type="EMBL" id="KB446558">
    <property type="protein sequence ID" value="EME83225.1"/>
    <property type="molecule type" value="Genomic_DNA"/>
</dbReference>
<dbReference type="Pfam" id="PF00117">
    <property type="entry name" value="GATase"/>
    <property type="match status" value="1"/>
</dbReference>
<dbReference type="GO" id="GO:0005829">
    <property type="term" value="C:cytosol"/>
    <property type="evidence" value="ECO:0007669"/>
    <property type="project" value="TreeGrafter"/>
</dbReference>
<proteinExistence type="predicted"/>
<organism evidence="2 3">
    <name type="scientific">Pseudocercospora fijiensis (strain CIRAD86)</name>
    <name type="common">Black leaf streak disease fungus</name>
    <name type="synonym">Mycosphaerella fijiensis</name>
    <dbReference type="NCBI Taxonomy" id="383855"/>
    <lineage>
        <taxon>Eukaryota</taxon>
        <taxon>Fungi</taxon>
        <taxon>Dikarya</taxon>
        <taxon>Ascomycota</taxon>
        <taxon>Pezizomycotina</taxon>
        <taxon>Dothideomycetes</taxon>
        <taxon>Dothideomycetidae</taxon>
        <taxon>Mycosphaerellales</taxon>
        <taxon>Mycosphaerellaceae</taxon>
        <taxon>Pseudocercospora</taxon>
    </lineage>
</organism>
<dbReference type="HOGENOM" id="CLU_054974_0_2_1"/>
<sequence length="273" mass="30842">MLVLETDEPHPETMKHRGRFGEIMDRLFRAAGDRHDPPLGIETDMRFIVDDPANGHHGKVPRAADISDKTTAILITGSMYDAHGDDPWITETISLIEELWRTRPNMRFSGICFGHQILARTLGARVEATPGEKWELSHTSMELSPVGKKLFLTEDDTISVHQMHQDQVTTVPSSETSDLLGKDQRVHIWASTKHTKIQGLYIRDRLFTSQGHLGFDEKMVRRQIELRQKSGAIDENDAAEVQDAEETAHLEHDGEIVAAAVLRFFHGDDHNID</sequence>
<dbReference type="InterPro" id="IPR044992">
    <property type="entry name" value="ChyE-like"/>
</dbReference>
<dbReference type="CDD" id="cd01741">
    <property type="entry name" value="GATase1_1"/>
    <property type="match status" value="1"/>
</dbReference>
<dbReference type="InterPro" id="IPR017926">
    <property type="entry name" value="GATASE"/>
</dbReference>
<dbReference type="Gene3D" id="3.40.50.880">
    <property type="match status" value="1"/>
</dbReference>
<protein>
    <recommendedName>
        <fullName evidence="1">Glutamine amidotransferase domain-containing protein</fullName>
    </recommendedName>
</protein>
<accession>M2Z050</accession>
<dbReference type="STRING" id="383855.M2Z050"/>
<dbReference type="GO" id="GO:0005634">
    <property type="term" value="C:nucleus"/>
    <property type="evidence" value="ECO:0007669"/>
    <property type="project" value="TreeGrafter"/>
</dbReference>
<dbReference type="RefSeq" id="XP_007925932.1">
    <property type="nucleotide sequence ID" value="XM_007927741.1"/>
</dbReference>
<dbReference type="OrthoDB" id="92161at2759"/>
<name>M2Z050_PSEFD</name>
<dbReference type="PANTHER" id="PTHR42695">
    <property type="entry name" value="GLUTAMINE AMIDOTRANSFERASE YLR126C-RELATED"/>
    <property type="match status" value="1"/>
</dbReference>
<dbReference type="SUPFAM" id="SSF52317">
    <property type="entry name" value="Class I glutamine amidotransferase-like"/>
    <property type="match status" value="1"/>
</dbReference>
<evidence type="ECO:0000313" key="3">
    <source>
        <dbReference type="Proteomes" id="UP000016932"/>
    </source>
</evidence>
<evidence type="ECO:0000259" key="1">
    <source>
        <dbReference type="Pfam" id="PF00117"/>
    </source>
</evidence>
<dbReference type="PANTHER" id="PTHR42695:SF4">
    <property type="entry name" value="GLUTAMINE AMIDOTRANSFERASE DOMAIN-CONTAINING PROTEIN"/>
    <property type="match status" value="1"/>
</dbReference>